<dbReference type="InterPro" id="IPR048012">
    <property type="entry name" value="BfmA-like_N"/>
</dbReference>
<reference evidence="1 2" key="1">
    <citation type="submission" date="2015-04" db="EMBL/GenBank/DDBJ databases">
        <title>Complete genome of flavobacterium.</title>
        <authorList>
            <person name="Kwon Y.M."/>
            <person name="Kim S.-J."/>
        </authorList>
    </citation>
    <scope>NUCLEOTIDE SEQUENCE [LARGE SCALE GENOMIC DNA]</scope>
    <source>
        <strain evidence="1 2">DK169</strain>
    </source>
</reference>
<dbReference type="STRING" id="346185.AAY42_00880"/>
<gene>
    <name evidence="1" type="ORF">AAY42_00880</name>
</gene>
<evidence type="ECO:0000313" key="1">
    <source>
        <dbReference type="EMBL" id="KQC28617.1"/>
    </source>
</evidence>
<dbReference type="NCBIfam" id="NF041200">
    <property type="entry name" value="mob_BfmA_Nterm"/>
    <property type="match status" value="1"/>
</dbReference>
<proteinExistence type="predicted"/>
<name>A0A0Q0XIU3_9FLAO</name>
<sequence>MEKKHRTYRYSAISIKHAVAVRFRSFSKKMAQSHSECLESIMDFFEWHGLDPSKKFGRSIIQEVLKNRERTNTSIKRNEATIAIIRDIEINQTKPNNAMLLALFGEDAKTKKTIRKEKKLIERKAEPAGEIEVTVPKIRYERLTEKLEKVKQDYSYVLDKVELVKGSFGKAFFKLELTPSELEKFKRTLKNNA</sequence>
<dbReference type="PATRIC" id="fig|1547436.3.peg.176"/>
<dbReference type="Proteomes" id="UP000050827">
    <property type="component" value="Unassembled WGS sequence"/>
</dbReference>
<dbReference type="AlphaFoldDB" id="A0A0Q0XIU3"/>
<organism evidence="1 2">
    <name type="scientific">Flagellimonas eckloniae</name>
    <dbReference type="NCBI Taxonomy" id="346185"/>
    <lineage>
        <taxon>Bacteria</taxon>
        <taxon>Pseudomonadati</taxon>
        <taxon>Bacteroidota</taxon>
        <taxon>Flavobacteriia</taxon>
        <taxon>Flavobacteriales</taxon>
        <taxon>Flavobacteriaceae</taxon>
        <taxon>Flagellimonas</taxon>
    </lineage>
</organism>
<evidence type="ECO:0000313" key="2">
    <source>
        <dbReference type="Proteomes" id="UP000050827"/>
    </source>
</evidence>
<dbReference type="RefSeq" id="WP_139063590.1">
    <property type="nucleotide sequence ID" value="NZ_LCTZ01000002.1"/>
</dbReference>
<dbReference type="EMBL" id="LCTZ01000002">
    <property type="protein sequence ID" value="KQC28617.1"/>
    <property type="molecule type" value="Genomic_DNA"/>
</dbReference>
<keyword evidence="2" id="KW-1185">Reference proteome</keyword>
<comment type="caution">
    <text evidence="1">The sequence shown here is derived from an EMBL/GenBank/DDBJ whole genome shotgun (WGS) entry which is preliminary data.</text>
</comment>
<accession>A0A0Q0XIU3</accession>
<protein>
    <submittedName>
        <fullName evidence="1">Uncharacterized protein</fullName>
    </submittedName>
</protein>
<dbReference type="OrthoDB" id="1441069at2"/>